<accession>A0A853H2W2</accession>
<dbReference type="PANTHER" id="PTHR30482:SF10">
    <property type="entry name" value="HIGH-AFFINITY BRANCHED-CHAIN AMINO ACID TRANSPORT PROTEIN BRAE"/>
    <property type="match status" value="1"/>
</dbReference>
<evidence type="ECO:0000256" key="3">
    <source>
        <dbReference type="ARBA" id="ARBA00022692"/>
    </source>
</evidence>
<evidence type="ECO:0000256" key="6">
    <source>
        <dbReference type="SAM" id="Phobius"/>
    </source>
</evidence>
<feature type="transmembrane region" description="Helical" evidence="6">
    <location>
        <begin position="114"/>
        <end position="131"/>
    </location>
</feature>
<reference evidence="7 8" key="1">
    <citation type="submission" date="2020-07" db="EMBL/GenBank/DDBJ databases">
        <title>Taxonomic revisions and descriptions of new bacterial species based on genomic comparisons in the high-G+C-content subgroup of the family Alcaligenaceae.</title>
        <authorList>
            <person name="Szabo A."/>
            <person name="Felfoldi T."/>
        </authorList>
    </citation>
    <scope>NUCLEOTIDE SEQUENCE [LARGE SCALE GENOMIC DNA]</scope>
    <source>
        <strain evidence="7 8">DSM 25667</strain>
    </source>
</reference>
<dbReference type="EMBL" id="JACCEV010000001">
    <property type="protein sequence ID" value="NYT84494.1"/>
    <property type="molecule type" value="Genomic_DNA"/>
</dbReference>
<keyword evidence="5 6" id="KW-0472">Membrane</keyword>
<comment type="subcellular location">
    <subcellularLocation>
        <location evidence="1">Cell membrane</location>
        <topology evidence="1">Multi-pass membrane protein</topology>
    </subcellularLocation>
</comment>
<feature type="transmembrane region" description="Helical" evidence="6">
    <location>
        <begin position="163"/>
        <end position="182"/>
    </location>
</feature>
<keyword evidence="2" id="KW-1003">Cell membrane</keyword>
<dbReference type="CDD" id="cd06581">
    <property type="entry name" value="TM_PBP1_LivM_like"/>
    <property type="match status" value="1"/>
</dbReference>
<evidence type="ECO:0000256" key="5">
    <source>
        <dbReference type="ARBA" id="ARBA00023136"/>
    </source>
</evidence>
<dbReference type="InterPro" id="IPR043428">
    <property type="entry name" value="LivM-like"/>
</dbReference>
<dbReference type="GO" id="GO:0015658">
    <property type="term" value="F:branched-chain amino acid transmembrane transporter activity"/>
    <property type="evidence" value="ECO:0007669"/>
    <property type="project" value="InterPro"/>
</dbReference>
<dbReference type="InterPro" id="IPR001851">
    <property type="entry name" value="ABC_transp_permease"/>
</dbReference>
<name>A0A853H2W2_9BURK</name>
<keyword evidence="3 6" id="KW-0812">Transmembrane</keyword>
<evidence type="ECO:0000313" key="8">
    <source>
        <dbReference type="Proteomes" id="UP000554144"/>
    </source>
</evidence>
<comment type="caution">
    <text evidence="7">The sequence shown here is derived from an EMBL/GenBank/DDBJ whole genome shotgun (WGS) entry which is preliminary data.</text>
</comment>
<dbReference type="Proteomes" id="UP000554144">
    <property type="component" value="Unassembled WGS sequence"/>
</dbReference>
<organism evidence="7 8">
    <name type="scientific">Pollutimonas harenae</name>
    <dbReference type="NCBI Taxonomy" id="657015"/>
    <lineage>
        <taxon>Bacteria</taxon>
        <taxon>Pseudomonadati</taxon>
        <taxon>Pseudomonadota</taxon>
        <taxon>Betaproteobacteria</taxon>
        <taxon>Burkholderiales</taxon>
        <taxon>Alcaligenaceae</taxon>
        <taxon>Pollutimonas</taxon>
    </lineage>
</organism>
<feature type="transmembrane region" description="Helical" evidence="6">
    <location>
        <begin position="35"/>
        <end position="54"/>
    </location>
</feature>
<dbReference type="OrthoDB" id="3460090at2"/>
<evidence type="ECO:0000256" key="1">
    <source>
        <dbReference type="ARBA" id="ARBA00004651"/>
    </source>
</evidence>
<gene>
    <name evidence="7" type="ORF">H0A62_02655</name>
</gene>
<evidence type="ECO:0000256" key="2">
    <source>
        <dbReference type="ARBA" id="ARBA00022475"/>
    </source>
</evidence>
<feature type="transmembrane region" description="Helical" evidence="6">
    <location>
        <begin position="61"/>
        <end position="78"/>
    </location>
</feature>
<sequence>MTTRSTPQRTGLRVLCFVALAVIALIPWFSSQFVLHLAVLAALNVLVVNGLALVSRSGQLSLGHAAFMAIGAYVGVLASQHMGLAFWSSALAGTVITAIVALLLGWVILRLKGVYFVLVTFAFGELIRLVLLDFSGITGGANGITGIAAAEFLGIVFDTRAKFYGLALVVALLSVLIMHSLFRSPLGHAIDSVADNPGLAESTGLSVHRLQVFAFVGGCAMAAFGGNLLARYIGYISPESFNTSISIGLIIMLVIGGRQSTWGPLVAAIVLTPLPELFRGAVQTQHIFYGAALILILRFLPGGLAALPDTLCRLVTRRNS</sequence>
<dbReference type="AlphaFoldDB" id="A0A853H2W2"/>
<proteinExistence type="predicted"/>
<protein>
    <submittedName>
        <fullName evidence="7">Branched-chain amino acid ABC transporter permease</fullName>
    </submittedName>
</protein>
<feature type="transmembrane region" description="Helical" evidence="6">
    <location>
        <begin position="137"/>
        <end position="156"/>
    </location>
</feature>
<dbReference type="GO" id="GO:0005886">
    <property type="term" value="C:plasma membrane"/>
    <property type="evidence" value="ECO:0007669"/>
    <property type="project" value="UniProtKB-SubCell"/>
</dbReference>
<evidence type="ECO:0000313" key="7">
    <source>
        <dbReference type="EMBL" id="NYT84494.1"/>
    </source>
</evidence>
<keyword evidence="4 6" id="KW-1133">Transmembrane helix</keyword>
<feature type="transmembrane region" description="Helical" evidence="6">
    <location>
        <begin position="212"/>
        <end position="233"/>
    </location>
</feature>
<feature type="transmembrane region" description="Helical" evidence="6">
    <location>
        <begin position="12"/>
        <end position="29"/>
    </location>
</feature>
<evidence type="ECO:0000256" key="4">
    <source>
        <dbReference type="ARBA" id="ARBA00022989"/>
    </source>
</evidence>
<keyword evidence="8" id="KW-1185">Reference proteome</keyword>
<dbReference type="PANTHER" id="PTHR30482">
    <property type="entry name" value="HIGH-AFFINITY BRANCHED-CHAIN AMINO ACID TRANSPORT SYSTEM PERMEASE"/>
    <property type="match status" value="1"/>
</dbReference>
<dbReference type="Pfam" id="PF02653">
    <property type="entry name" value="BPD_transp_2"/>
    <property type="match status" value="1"/>
</dbReference>
<feature type="transmembrane region" description="Helical" evidence="6">
    <location>
        <begin position="286"/>
        <end position="307"/>
    </location>
</feature>
<feature type="transmembrane region" description="Helical" evidence="6">
    <location>
        <begin position="245"/>
        <end position="274"/>
    </location>
</feature>
<feature type="transmembrane region" description="Helical" evidence="6">
    <location>
        <begin position="84"/>
        <end position="107"/>
    </location>
</feature>